<gene>
    <name evidence="4" type="ORF">PAC_04754</name>
</gene>
<organism evidence="4 5">
    <name type="scientific">Phialocephala subalpina</name>
    <dbReference type="NCBI Taxonomy" id="576137"/>
    <lineage>
        <taxon>Eukaryota</taxon>
        <taxon>Fungi</taxon>
        <taxon>Dikarya</taxon>
        <taxon>Ascomycota</taxon>
        <taxon>Pezizomycotina</taxon>
        <taxon>Leotiomycetes</taxon>
        <taxon>Helotiales</taxon>
        <taxon>Mollisiaceae</taxon>
        <taxon>Phialocephala</taxon>
        <taxon>Phialocephala fortinii species complex</taxon>
    </lineage>
</organism>
<dbReference type="AlphaFoldDB" id="A0A1L7WQ21"/>
<dbReference type="InterPro" id="IPR036188">
    <property type="entry name" value="FAD/NAD-bd_sf"/>
</dbReference>
<dbReference type="InterPro" id="IPR050493">
    <property type="entry name" value="FAD-dep_Monooxygenase_BioMet"/>
</dbReference>
<dbReference type="SUPFAM" id="SSF51905">
    <property type="entry name" value="FAD/NAD(P)-binding domain"/>
    <property type="match status" value="1"/>
</dbReference>
<keyword evidence="2" id="KW-0560">Oxidoreductase</keyword>
<dbReference type="PANTHER" id="PTHR13789:SF147">
    <property type="entry name" value="PUTATIVE (AFU_ORTHOLOGUE AFUA_2G01950)-RELATED"/>
    <property type="match status" value="1"/>
</dbReference>
<proteinExistence type="inferred from homology"/>
<keyword evidence="3" id="KW-0503">Monooxygenase</keyword>
<dbReference type="PANTHER" id="PTHR13789">
    <property type="entry name" value="MONOOXYGENASE"/>
    <property type="match status" value="1"/>
</dbReference>
<protein>
    <recommendedName>
        <fullName evidence="6">FAD-binding domain-containing protein</fullName>
    </recommendedName>
</protein>
<dbReference type="GO" id="GO:0004497">
    <property type="term" value="F:monooxygenase activity"/>
    <property type="evidence" value="ECO:0007669"/>
    <property type="project" value="UniProtKB-KW"/>
</dbReference>
<dbReference type="SUPFAM" id="SSF54373">
    <property type="entry name" value="FAD-linked reductases, C-terminal domain"/>
    <property type="match status" value="1"/>
</dbReference>
<reference evidence="4 5" key="1">
    <citation type="submission" date="2016-03" db="EMBL/GenBank/DDBJ databases">
        <authorList>
            <person name="Ploux O."/>
        </authorList>
    </citation>
    <scope>NUCLEOTIDE SEQUENCE [LARGE SCALE GENOMIC DNA]</scope>
    <source>
        <strain evidence="4 5">UAMH 11012</strain>
    </source>
</reference>
<keyword evidence="5" id="KW-1185">Reference proteome</keyword>
<sequence>MAEFSPPNLLSHIVNEDTVHLTGIDFETPRVLLARGKDFKADIVIGADGLKSVCREALLGWKDPPRLTGDLAYRVTVSGSEMRKHANLQDLVESPAINFWMGPDSHVVGYLLKGGDLYNIVLACPDNLPELDPRLKELPYLASGAAMAVEDGYCLGRLLSYISSRSQLPDILTIYEALRKARTTRVVKQSSHYQQIFHIHDGPRQEERDRQLAEFNEEPYEGYPNKWRDPVFREWLWGYDVNVEVEKAWAKYEKGQFPLIVGGFRSRL</sequence>
<evidence type="ECO:0000256" key="1">
    <source>
        <dbReference type="ARBA" id="ARBA00007992"/>
    </source>
</evidence>
<name>A0A1L7WQ21_9HELO</name>
<dbReference type="OrthoDB" id="16820at2759"/>
<evidence type="ECO:0000313" key="5">
    <source>
        <dbReference type="Proteomes" id="UP000184330"/>
    </source>
</evidence>
<evidence type="ECO:0008006" key="6">
    <source>
        <dbReference type="Google" id="ProtNLM"/>
    </source>
</evidence>
<evidence type="ECO:0000256" key="2">
    <source>
        <dbReference type="ARBA" id="ARBA00023002"/>
    </source>
</evidence>
<evidence type="ECO:0000313" key="4">
    <source>
        <dbReference type="EMBL" id="CZR54870.1"/>
    </source>
</evidence>
<evidence type="ECO:0000256" key="3">
    <source>
        <dbReference type="ARBA" id="ARBA00023033"/>
    </source>
</evidence>
<comment type="similarity">
    <text evidence="1">Belongs to the paxM FAD-dependent monooxygenase family.</text>
</comment>
<dbReference type="EMBL" id="FJOG01000005">
    <property type="protein sequence ID" value="CZR54870.1"/>
    <property type="molecule type" value="Genomic_DNA"/>
</dbReference>
<dbReference type="Proteomes" id="UP000184330">
    <property type="component" value="Unassembled WGS sequence"/>
</dbReference>
<accession>A0A1L7WQ21</accession>
<dbReference type="Gene3D" id="3.50.50.60">
    <property type="entry name" value="FAD/NAD(P)-binding domain"/>
    <property type="match status" value="2"/>
</dbReference>
<dbReference type="STRING" id="576137.A0A1L7WQ21"/>